<dbReference type="AlphaFoldDB" id="A0A6J4PSD8"/>
<feature type="compositionally biased region" description="Basic and acidic residues" evidence="1">
    <location>
        <begin position="1"/>
        <end position="17"/>
    </location>
</feature>
<gene>
    <name evidence="2" type="ORF">AVDCRST_MAG15-2334</name>
</gene>
<evidence type="ECO:0000313" key="2">
    <source>
        <dbReference type="EMBL" id="CAA9422628.1"/>
    </source>
</evidence>
<sequence length="107" mass="11439">MILKGDIGRHPGQERQQPRKARARGAASAREEGIEPEPVAPAGAEGFWQKAGIGLVGQGDGLPESRRRSRRAARGLPRRIAPVAAPMEQPTIRTGSSRGRSASQTPR</sequence>
<dbReference type="EMBL" id="CADCUU010000341">
    <property type="protein sequence ID" value="CAA9422628.1"/>
    <property type="molecule type" value="Genomic_DNA"/>
</dbReference>
<accession>A0A6J4PSD8</accession>
<feature type="compositionally biased region" description="Basic residues" evidence="1">
    <location>
        <begin position="67"/>
        <end position="77"/>
    </location>
</feature>
<evidence type="ECO:0000256" key="1">
    <source>
        <dbReference type="SAM" id="MobiDB-lite"/>
    </source>
</evidence>
<protein>
    <submittedName>
        <fullName evidence="2">Uncharacterized protein</fullName>
    </submittedName>
</protein>
<reference evidence="2" key="1">
    <citation type="submission" date="2020-02" db="EMBL/GenBank/DDBJ databases">
        <authorList>
            <person name="Meier V. D."/>
        </authorList>
    </citation>
    <scope>NUCLEOTIDE SEQUENCE</scope>
    <source>
        <strain evidence="2">AVDCRST_MAG15</strain>
    </source>
</reference>
<feature type="compositionally biased region" description="Polar residues" evidence="1">
    <location>
        <begin position="91"/>
        <end position="107"/>
    </location>
</feature>
<feature type="region of interest" description="Disordered" evidence="1">
    <location>
        <begin position="1"/>
        <end position="107"/>
    </location>
</feature>
<proteinExistence type="predicted"/>
<name>A0A6J4PSD8_9RHOB</name>
<organism evidence="2">
    <name type="scientific">uncultured Rubellimicrobium sp</name>
    <dbReference type="NCBI Taxonomy" id="543078"/>
    <lineage>
        <taxon>Bacteria</taxon>
        <taxon>Pseudomonadati</taxon>
        <taxon>Pseudomonadota</taxon>
        <taxon>Alphaproteobacteria</taxon>
        <taxon>Rhodobacterales</taxon>
        <taxon>Roseobacteraceae</taxon>
        <taxon>Rubellimicrobium</taxon>
        <taxon>environmental samples</taxon>
    </lineage>
</organism>